<evidence type="ECO:0000256" key="4">
    <source>
        <dbReference type="ARBA" id="ARBA00022722"/>
    </source>
</evidence>
<feature type="domain" description="DDE Tnp4" evidence="8">
    <location>
        <begin position="70"/>
        <end position="234"/>
    </location>
</feature>
<dbReference type="PANTHER" id="PTHR22930:SF269">
    <property type="entry name" value="NUCLEASE HARBI1-LIKE PROTEIN"/>
    <property type="match status" value="1"/>
</dbReference>
<comment type="subcellular location">
    <subcellularLocation>
        <location evidence="2">Nucleus</location>
    </subcellularLocation>
</comment>
<accession>A0AAN7SJ84</accession>
<comment type="similarity">
    <text evidence="3">Belongs to the HARBI1 family.</text>
</comment>
<sequence length="297" mass="33851">MRECISARDRLTVTLRFLATGESYKSLMFSFRIGHSTISQFVPEVCTAIYNSLKAENLKKWNLPNVLGAIDGKHIMLQAPRSEGSTYFNYKGTHSIVLLVLVDAKYKFTYIDVGCNGRVSDRGVFASSTLSHSTKTNKLNFPAEQPLPRRTKPLPFVIVADAAFPLSYNILKLFPFRNMSEHQRISNYRLSRARRVVENAFGILVNRFRILLNTINLKPDKVETITSAWLALHNLLITKNISNYRIYNDDIDRRYILRYGLSQQVGNRSTKDSLNNRLEFMEYVNGVGAVASQNSLL</sequence>
<keyword evidence="7" id="KW-0539">Nucleus</keyword>
<dbReference type="GO" id="GO:0004518">
    <property type="term" value="F:nuclease activity"/>
    <property type="evidence" value="ECO:0007669"/>
    <property type="project" value="UniProtKB-KW"/>
</dbReference>
<dbReference type="EMBL" id="JARPUR010000002">
    <property type="protein sequence ID" value="KAK4882509.1"/>
    <property type="molecule type" value="Genomic_DNA"/>
</dbReference>
<evidence type="ECO:0000256" key="3">
    <source>
        <dbReference type="ARBA" id="ARBA00006958"/>
    </source>
</evidence>
<comment type="caution">
    <text evidence="9">The sequence shown here is derived from an EMBL/GenBank/DDBJ whole genome shotgun (WGS) entry which is preliminary data.</text>
</comment>
<comment type="cofactor">
    <cofactor evidence="1">
        <name>a divalent metal cation</name>
        <dbReference type="ChEBI" id="CHEBI:60240"/>
    </cofactor>
</comment>
<dbReference type="GO" id="GO:0005634">
    <property type="term" value="C:nucleus"/>
    <property type="evidence" value="ECO:0007669"/>
    <property type="project" value="UniProtKB-SubCell"/>
</dbReference>
<evidence type="ECO:0000256" key="6">
    <source>
        <dbReference type="ARBA" id="ARBA00022801"/>
    </source>
</evidence>
<dbReference type="Proteomes" id="UP001353858">
    <property type="component" value="Unassembled WGS sequence"/>
</dbReference>
<protein>
    <recommendedName>
        <fullName evidence="8">DDE Tnp4 domain-containing protein</fullName>
    </recommendedName>
</protein>
<evidence type="ECO:0000313" key="10">
    <source>
        <dbReference type="Proteomes" id="UP001353858"/>
    </source>
</evidence>
<evidence type="ECO:0000256" key="1">
    <source>
        <dbReference type="ARBA" id="ARBA00001968"/>
    </source>
</evidence>
<dbReference type="Pfam" id="PF13359">
    <property type="entry name" value="DDE_Tnp_4"/>
    <property type="match status" value="1"/>
</dbReference>
<gene>
    <name evidence="9" type="ORF">RN001_005828</name>
</gene>
<dbReference type="InterPro" id="IPR045249">
    <property type="entry name" value="HARBI1-like"/>
</dbReference>
<dbReference type="GO" id="GO:0046872">
    <property type="term" value="F:metal ion binding"/>
    <property type="evidence" value="ECO:0007669"/>
    <property type="project" value="UniProtKB-KW"/>
</dbReference>
<keyword evidence="10" id="KW-1185">Reference proteome</keyword>
<reference evidence="10" key="1">
    <citation type="submission" date="2023-01" db="EMBL/GenBank/DDBJ databases">
        <title>Key to firefly adult light organ development and bioluminescence: homeobox transcription factors regulate luciferase expression and transportation to peroxisome.</title>
        <authorList>
            <person name="Fu X."/>
        </authorList>
    </citation>
    <scope>NUCLEOTIDE SEQUENCE [LARGE SCALE GENOMIC DNA]</scope>
</reference>
<dbReference type="InterPro" id="IPR027806">
    <property type="entry name" value="HARBI1_dom"/>
</dbReference>
<evidence type="ECO:0000259" key="8">
    <source>
        <dbReference type="Pfam" id="PF13359"/>
    </source>
</evidence>
<evidence type="ECO:0000256" key="2">
    <source>
        <dbReference type="ARBA" id="ARBA00004123"/>
    </source>
</evidence>
<dbReference type="GO" id="GO:0016787">
    <property type="term" value="F:hydrolase activity"/>
    <property type="evidence" value="ECO:0007669"/>
    <property type="project" value="UniProtKB-KW"/>
</dbReference>
<keyword evidence="5" id="KW-0479">Metal-binding</keyword>
<keyword evidence="4" id="KW-0540">Nuclease</keyword>
<evidence type="ECO:0000313" key="9">
    <source>
        <dbReference type="EMBL" id="KAK4882509.1"/>
    </source>
</evidence>
<organism evidence="9 10">
    <name type="scientific">Aquatica leii</name>
    <dbReference type="NCBI Taxonomy" id="1421715"/>
    <lineage>
        <taxon>Eukaryota</taxon>
        <taxon>Metazoa</taxon>
        <taxon>Ecdysozoa</taxon>
        <taxon>Arthropoda</taxon>
        <taxon>Hexapoda</taxon>
        <taxon>Insecta</taxon>
        <taxon>Pterygota</taxon>
        <taxon>Neoptera</taxon>
        <taxon>Endopterygota</taxon>
        <taxon>Coleoptera</taxon>
        <taxon>Polyphaga</taxon>
        <taxon>Elateriformia</taxon>
        <taxon>Elateroidea</taxon>
        <taxon>Lampyridae</taxon>
        <taxon>Luciolinae</taxon>
        <taxon>Aquatica</taxon>
    </lineage>
</organism>
<keyword evidence="6" id="KW-0378">Hydrolase</keyword>
<evidence type="ECO:0000256" key="5">
    <source>
        <dbReference type="ARBA" id="ARBA00022723"/>
    </source>
</evidence>
<name>A0AAN7SJ84_9COLE</name>
<dbReference type="PANTHER" id="PTHR22930">
    <property type="match status" value="1"/>
</dbReference>
<dbReference type="AlphaFoldDB" id="A0AAN7SJ84"/>
<evidence type="ECO:0000256" key="7">
    <source>
        <dbReference type="ARBA" id="ARBA00023242"/>
    </source>
</evidence>
<proteinExistence type="inferred from homology"/>